<keyword evidence="4" id="KW-1185">Reference proteome</keyword>
<keyword evidence="1" id="KW-0732">Signal</keyword>
<organism evidence="3 4">
    <name type="scientific">Bursaphelenchus okinawaensis</name>
    <dbReference type="NCBI Taxonomy" id="465554"/>
    <lineage>
        <taxon>Eukaryota</taxon>
        <taxon>Metazoa</taxon>
        <taxon>Ecdysozoa</taxon>
        <taxon>Nematoda</taxon>
        <taxon>Chromadorea</taxon>
        <taxon>Rhabditida</taxon>
        <taxon>Tylenchina</taxon>
        <taxon>Tylenchomorpha</taxon>
        <taxon>Aphelenchoidea</taxon>
        <taxon>Aphelenchoididae</taxon>
        <taxon>Bursaphelenchus</taxon>
    </lineage>
</organism>
<accession>A0A811L523</accession>
<protein>
    <recommendedName>
        <fullName evidence="2">BPTI/Kunitz inhibitor domain-containing protein</fullName>
    </recommendedName>
</protein>
<dbReference type="AlphaFoldDB" id="A0A811L523"/>
<reference evidence="3" key="1">
    <citation type="submission" date="2020-09" db="EMBL/GenBank/DDBJ databases">
        <authorList>
            <person name="Kikuchi T."/>
        </authorList>
    </citation>
    <scope>NUCLEOTIDE SEQUENCE</scope>
    <source>
        <strain evidence="3">SH1</strain>
    </source>
</reference>
<dbReference type="EMBL" id="CAJFCW020000005">
    <property type="protein sequence ID" value="CAG9116859.1"/>
    <property type="molecule type" value="Genomic_DNA"/>
</dbReference>
<feature type="chain" id="PRO_5035595310" description="BPTI/Kunitz inhibitor domain-containing protein" evidence="1">
    <location>
        <begin position="17"/>
        <end position="117"/>
    </location>
</feature>
<dbReference type="PROSITE" id="PS50279">
    <property type="entry name" value="BPTI_KUNITZ_2"/>
    <property type="match status" value="1"/>
</dbReference>
<dbReference type="Gene3D" id="4.10.410.10">
    <property type="entry name" value="Pancreatic trypsin inhibitor Kunitz domain"/>
    <property type="match status" value="1"/>
</dbReference>
<dbReference type="PANTHER" id="PTHR46339">
    <property type="entry name" value="PROTEIN CBG15282-RELATED"/>
    <property type="match status" value="1"/>
</dbReference>
<dbReference type="InterPro" id="IPR002223">
    <property type="entry name" value="Kunitz_BPTI"/>
</dbReference>
<dbReference type="EMBL" id="CAJFDH010000005">
    <property type="protein sequence ID" value="CAD5222819.1"/>
    <property type="molecule type" value="Genomic_DNA"/>
</dbReference>
<dbReference type="InterPro" id="IPR053014">
    <property type="entry name" value="Cuticle_assoc_divergent"/>
</dbReference>
<dbReference type="Proteomes" id="UP000614601">
    <property type="component" value="Unassembled WGS sequence"/>
</dbReference>
<dbReference type="Pfam" id="PF00014">
    <property type="entry name" value="Kunitz_BPTI"/>
    <property type="match status" value="1"/>
</dbReference>
<evidence type="ECO:0000313" key="4">
    <source>
        <dbReference type="Proteomes" id="UP000614601"/>
    </source>
</evidence>
<name>A0A811L523_9BILA</name>
<dbReference type="SUPFAM" id="SSF57362">
    <property type="entry name" value="BPTI-like"/>
    <property type="match status" value="1"/>
</dbReference>
<dbReference type="InterPro" id="IPR036880">
    <property type="entry name" value="Kunitz_BPTI_sf"/>
</dbReference>
<dbReference type="Proteomes" id="UP000783686">
    <property type="component" value="Unassembled WGS sequence"/>
</dbReference>
<feature type="signal peptide" evidence="1">
    <location>
        <begin position="1"/>
        <end position="16"/>
    </location>
</feature>
<evidence type="ECO:0000313" key="3">
    <source>
        <dbReference type="EMBL" id="CAD5222819.1"/>
    </source>
</evidence>
<dbReference type="OrthoDB" id="4473401at2759"/>
<evidence type="ECO:0000259" key="2">
    <source>
        <dbReference type="PROSITE" id="PS50279"/>
    </source>
</evidence>
<gene>
    <name evidence="3" type="ORF">BOKJ2_LOCUS9834</name>
</gene>
<dbReference type="GO" id="GO:0004867">
    <property type="term" value="F:serine-type endopeptidase inhibitor activity"/>
    <property type="evidence" value="ECO:0007669"/>
    <property type="project" value="InterPro"/>
</dbReference>
<dbReference type="SMART" id="SM00131">
    <property type="entry name" value="KU"/>
    <property type="match status" value="1"/>
</dbReference>
<sequence length="117" mass="13378">MIVEVIFIFLISHVFCSEDYKNQCNLTITPNLSTKLEQCEGNKCKEGFECNKDICCPTKALICAQPMESGKEVVDYIHTGRFGYDPRLNNCIKFSYFGSEGNYNNFEKFQDCRALCA</sequence>
<comment type="caution">
    <text evidence="3">The sequence shown here is derived from an EMBL/GenBank/DDBJ whole genome shotgun (WGS) entry which is preliminary data.</text>
</comment>
<feature type="domain" description="BPTI/Kunitz inhibitor" evidence="2">
    <location>
        <begin position="63"/>
        <end position="116"/>
    </location>
</feature>
<proteinExistence type="predicted"/>
<evidence type="ECO:0000256" key="1">
    <source>
        <dbReference type="SAM" id="SignalP"/>
    </source>
</evidence>